<proteinExistence type="inferred from homology"/>
<sequence length="267" mass="27829">MPRFLLIVFILAMALTLLVPLGEVVRISFTDELGAPTLANYRDVLGAGYFRNALLQTLAFCLFTSVGAALLGLPAAWRIGRGGSGAVLLRGFCQANYAFGGVVYGMLAVALIGNVGLVPIAEYELFGTEVTRGFVYTTAGLVVAYAGFQIPRCALLLAQAVEKLDPDLLRASRTLGARPAQTALLVAVPLLGGAIVNATVSTFLISIASFGVALLVTRSFPIFGMLVFKEFVGFANFGTACAMAVSLAVAAFATAGAMRRLASGGVY</sequence>
<keyword evidence="6 8" id="KW-1133">Transmembrane helix</keyword>
<evidence type="ECO:0000259" key="9">
    <source>
        <dbReference type="PROSITE" id="PS50928"/>
    </source>
</evidence>
<feature type="domain" description="ABC transmembrane type-1" evidence="9">
    <location>
        <begin position="54"/>
        <end position="258"/>
    </location>
</feature>
<dbReference type="GO" id="GO:0005886">
    <property type="term" value="C:plasma membrane"/>
    <property type="evidence" value="ECO:0007669"/>
    <property type="project" value="UniProtKB-SubCell"/>
</dbReference>
<evidence type="ECO:0000313" key="11">
    <source>
        <dbReference type="Proteomes" id="UP000243904"/>
    </source>
</evidence>
<keyword evidence="5 8" id="KW-0812">Transmembrane</keyword>
<keyword evidence="7 8" id="KW-0472">Membrane</keyword>
<dbReference type="InterPro" id="IPR000515">
    <property type="entry name" value="MetI-like"/>
</dbReference>
<evidence type="ECO:0000256" key="2">
    <source>
        <dbReference type="ARBA" id="ARBA00007069"/>
    </source>
</evidence>
<evidence type="ECO:0000256" key="3">
    <source>
        <dbReference type="ARBA" id="ARBA00022448"/>
    </source>
</evidence>
<dbReference type="PANTHER" id="PTHR42929:SF1">
    <property type="entry name" value="INNER MEMBRANE ABC TRANSPORTER PERMEASE PROTEIN YDCU-RELATED"/>
    <property type="match status" value="1"/>
</dbReference>
<keyword evidence="11" id="KW-1185">Reference proteome</keyword>
<dbReference type="AlphaFoldDB" id="A0A1H2B4N0"/>
<gene>
    <name evidence="10" type="ORF">SAMN05444158_6786</name>
</gene>
<comment type="similarity">
    <text evidence="2">Belongs to the binding-protein-dependent transport system permease family. CysTW subfamily.</text>
</comment>
<evidence type="ECO:0000256" key="8">
    <source>
        <dbReference type="SAM" id="Phobius"/>
    </source>
</evidence>
<organism evidence="10 11">
    <name type="scientific">Bradyrhizobium canariense</name>
    <dbReference type="NCBI Taxonomy" id="255045"/>
    <lineage>
        <taxon>Bacteria</taxon>
        <taxon>Pseudomonadati</taxon>
        <taxon>Pseudomonadota</taxon>
        <taxon>Alphaproteobacteria</taxon>
        <taxon>Hyphomicrobiales</taxon>
        <taxon>Nitrobacteraceae</taxon>
        <taxon>Bradyrhizobium</taxon>
    </lineage>
</organism>
<protein>
    <submittedName>
        <fullName evidence="10">ABC-type spermidine/putrescine transport system, permease component I</fullName>
    </submittedName>
</protein>
<dbReference type="InterPro" id="IPR035906">
    <property type="entry name" value="MetI-like_sf"/>
</dbReference>
<dbReference type="Proteomes" id="UP000243904">
    <property type="component" value="Chromosome I"/>
</dbReference>
<feature type="transmembrane region" description="Helical" evidence="8">
    <location>
        <begin position="133"/>
        <end position="161"/>
    </location>
</feature>
<dbReference type="CDD" id="cd06261">
    <property type="entry name" value="TM_PBP2"/>
    <property type="match status" value="1"/>
</dbReference>
<dbReference type="PANTHER" id="PTHR42929">
    <property type="entry name" value="INNER MEMBRANE ABC TRANSPORTER PERMEASE PROTEIN YDCU-RELATED-RELATED"/>
    <property type="match status" value="1"/>
</dbReference>
<dbReference type="EMBL" id="LT629750">
    <property type="protein sequence ID" value="SDT53123.1"/>
    <property type="molecule type" value="Genomic_DNA"/>
</dbReference>
<evidence type="ECO:0000256" key="5">
    <source>
        <dbReference type="ARBA" id="ARBA00022692"/>
    </source>
</evidence>
<keyword evidence="4" id="KW-1003">Cell membrane</keyword>
<dbReference type="SUPFAM" id="SSF161098">
    <property type="entry name" value="MetI-like"/>
    <property type="match status" value="1"/>
</dbReference>
<dbReference type="PROSITE" id="PS50928">
    <property type="entry name" value="ABC_TM1"/>
    <property type="match status" value="1"/>
</dbReference>
<feature type="transmembrane region" description="Helical" evidence="8">
    <location>
        <begin position="54"/>
        <end position="77"/>
    </location>
</feature>
<dbReference type="GO" id="GO:0055085">
    <property type="term" value="P:transmembrane transport"/>
    <property type="evidence" value="ECO:0007669"/>
    <property type="project" value="InterPro"/>
</dbReference>
<comment type="subcellular location">
    <subcellularLocation>
        <location evidence="1">Cell membrane</location>
        <topology evidence="1">Multi-pass membrane protein</topology>
    </subcellularLocation>
</comment>
<keyword evidence="3" id="KW-0813">Transport</keyword>
<accession>A0A1H2B4N0</accession>
<feature type="transmembrane region" description="Helical" evidence="8">
    <location>
        <begin position="97"/>
        <end position="121"/>
    </location>
</feature>
<evidence type="ECO:0000313" key="10">
    <source>
        <dbReference type="EMBL" id="SDT53123.1"/>
    </source>
</evidence>
<evidence type="ECO:0000256" key="4">
    <source>
        <dbReference type="ARBA" id="ARBA00022475"/>
    </source>
</evidence>
<dbReference type="Gene3D" id="1.10.3720.10">
    <property type="entry name" value="MetI-like"/>
    <property type="match status" value="1"/>
</dbReference>
<feature type="transmembrane region" description="Helical" evidence="8">
    <location>
        <begin position="182"/>
        <end position="211"/>
    </location>
</feature>
<feature type="transmembrane region" description="Helical" evidence="8">
    <location>
        <begin position="231"/>
        <end position="253"/>
    </location>
</feature>
<reference evidence="11" key="1">
    <citation type="submission" date="2016-10" db="EMBL/GenBank/DDBJ databases">
        <authorList>
            <person name="Varghese N."/>
            <person name="Submissions S."/>
        </authorList>
    </citation>
    <scope>NUCLEOTIDE SEQUENCE [LARGE SCALE GENOMIC DNA]</scope>
    <source>
        <strain evidence="11">GAS369</strain>
    </source>
</reference>
<name>A0A1H2B4N0_9BRAD</name>
<evidence type="ECO:0000256" key="6">
    <source>
        <dbReference type="ARBA" id="ARBA00022989"/>
    </source>
</evidence>
<evidence type="ECO:0000256" key="7">
    <source>
        <dbReference type="ARBA" id="ARBA00023136"/>
    </source>
</evidence>
<evidence type="ECO:0000256" key="1">
    <source>
        <dbReference type="ARBA" id="ARBA00004651"/>
    </source>
</evidence>